<dbReference type="EnsemblPlants" id="TuG1812G0500002905.01.T01">
    <property type="protein sequence ID" value="TuG1812G0500002905.01.T01"/>
    <property type="gene ID" value="TuG1812G0500002905.01"/>
</dbReference>
<protein>
    <submittedName>
        <fullName evidence="2">Uncharacterized protein</fullName>
    </submittedName>
</protein>
<organism evidence="2 3">
    <name type="scientific">Triticum urartu</name>
    <name type="common">Red wild einkorn</name>
    <name type="synonym">Crithodium urartu</name>
    <dbReference type="NCBI Taxonomy" id="4572"/>
    <lineage>
        <taxon>Eukaryota</taxon>
        <taxon>Viridiplantae</taxon>
        <taxon>Streptophyta</taxon>
        <taxon>Embryophyta</taxon>
        <taxon>Tracheophyta</taxon>
        <taxon>Spermatophyta</taxon>
        <taxon>Magnoliopsida</taxon>
        <taxon>Liliopsida</taxon>
        <taxon>Poales</taxon>
        <taxon>Poaceae</taxon>
        <taxon>BOP clade</taxon>
        <taxon>Pooideae</taxon>
        <taxon>Triticodae</taxon>
        <taxon>Triticeae</taxon>
        <taxon>Triticinae</taxon>
        <taxon>Triticum</taxon>
    </lineage>
</organism>
<sequence>MPGRQVLRCVMPDQQVLRTTNLPKSSRLDGRARCGGTGAMMASADGRTDKDDADLSQDGSAV</sequence>
<evidence type="ECO:0000256" key="1">
    <source>
        <dbReference type="SAM" id="MobiDB-lite"/>
    </source>
</evidence>
<proteinExistence type="predicted"/>
<feature type="region of interest" description="Disordered" evidence="1">
    <location>
        <begin position="25"/>
        <end position="62"/>
    </location>
</feature>
<name>A0A8R7QFM7_TRIUA</name>
<accession>A0A8R7QFM7</accession>
<dbReference type="Proteomes" id="UP000015106">
    <property type="component" value="Chromosome 5"/>
</dbReference>
<evidence type="ECO:0000313" key="3">
    <source>
        <dbReference type="Proteomes" id="UP000015106"/>
    </source>
</evidence>
<reference evidence="3" key="1">
    <citation type="journal article" date="2013" name="Nature">
        <title>Draft genome of the wheat A-genome progenitor Triticum urartu.</title>
        <authorList>
            <person name="Ling H.Q."/>
            <person name="Zhao S."/>
            <person name="Liu D."/>
            <person name="Wang J."/>
            <person name="Sun H."/>
            <person name="Zhang C."/>
            <person name="Fan H."/>
            <person name="Li D."/>
            <person name="Dong L."/>
            <person name="Tao Y."/>
            <person name="Gao C."/>
            <person name="Wu H."/>
            <person name="Li Y."/>
            <person name="Cui Y."/>
            <person name="Guo X."/>
            <person name="Zheng S."/>
            <person name="Wang B."/>
            <person name="Yu K."/>
            <person name="Liang Q."/>
            <person name="Yang W."/>
            <person name="Lou X."/>
            <person name="Chen J."/>
            <person name="Feng M."/>
            <person name="Jian J."/>
            <person name="Zhang X."/>
            <person name="Luo G."/>
            <person name="Jiang Y."/>
            <person name="Liu J."/>
            <person name="Wang Z."/>
            <person name="Sha Y."/>
            <person name="Zhang B."/>
            <person name="Wu H."/>
            <person name="Tang D."/>
            <person name="Shen Q."/>
            <person name="Xue P."/>
            <person name="Zou S."/>
            <person name="Wang X."/>
            <person name="Liu X."/>
            <person name="Wang F."/>
            <person name="Yang Y."/>
            <person name="An X."/>
            <person name="Dong Z."/>
            <person name="Zhang K."/>
            <person name="Zhang X."/>
            <person name="Luo M.C."/>
            <person name="Dvorak J."/>
            <person name="Tong Y."/>
            <person name="Wang J."/>
            <person name="Yang H."/>
            <person name="Li Z."/>
            <person name="Wang D."/>
            <person name="Zhang A."/>
            <person name="Wang J."/>
        </authorList>
    </citation>
    <scope>NUCLEOTIDE SEQUENCE</scope>
    <source>
        <strain evidence="3">cv. G1812</strain>
    </source>
</reference>
<reference evidence="2" key="3">
    <citation type="submission" date="2022-06" db="UniProtKB">
        <authorList>
            <consortium name="EnsemblPlants"/>
        </authorList>
    </citation>
    <scope>IDENTIFICATION</scope>
</reference>
<evidence type="ECO:0000313" key="2">
    <source>
        <dbReference type="EnsemblPlants" id="TuG1812G0500002905.01.T01"/>
    </source>
</evidence>
<keyword evidence="3" id="KW-1185">Reference proteome</keyword>
<dbReference type="AlphaFoldDB" id="A0A8R7QFM7"/>
<dbReference type="Gramene" id="TuG1812G0500002905.01.T01">
    <property type="protein sequence ID" value="TuG1812G0500002905.01.T01"/>
    <property type="gene ID" value="TuG1812G0500002905.01"/>
</dbReference>
<reference evidence="2" key="2">
    <citation type="submission" date="2018-03" db="EMBL/GenBank/DDBJ databases">
        <title>The Triticum urartu genome reveals the dynamic nature of wheat genome evolution.</title>
        <authorList>
            <person name="Ling H."/>
            <person name="Ma B."/>
            <person name="Shi X."/>
            <person name="Liu H."/>
            <person name="Dong L."/>
            <person name="Sun H."/>
            <person name="Cao Y."/>
            <person name="Gao Q."/>
            <person name="Zheng S."/>
            <person name="Li Y."/>
            <person name="Yu Y."/>
            <person name="Du H."/>
            <person name="Qi M."/>
            <person name="Li Y."/>
            <person name="Yu H."/>
            <person name="Cui Y."/>
            <person name="Wang N."/>
            <person name="Chen C."/>
            <person name="Wu H."/>
            <person name="Zhao Y."/>
            <person name="Zhang J."/>
            <person name="Li Y."/>
            <person name="Zhou W."/>
            <person name="Zhang B."/>
            <person name="Hu W."/>
            <person name="Eijk M."/>
            <person name="Tang J."/>
            <person name="Witsenboer H."/>
            <person name="Zhao S."/>
            <person name="Li Z."/>
            <person name="Zhang A."/>
            <person name="Wang D."/>
            <person name="Liang C."/>
        </authorList>
    </citation>
    <scope>NUCLEOTIDE SEQUENCE [LARGE SCALE GENOMIC DNA]</scope>
    <source>
        <strain evidence="2">cv. G1812</strain>
    </source>
</reference>